<keyword evidence="11" id="KW-1185">Reference proteome</keyword>
<dbReference type="GO" id="GO:0030247">
    <property type="term" value="F:polysaccharide binding"/>
    <property type="evidence" value="ECO:0007669"/>
    <property type="project" value="InterPro"/>
</dbReference>
<dbReference type="InterPro" id="IPR014756">
    <property type="entry name" value="Ig_E-set"/>
</dbReference>
<comment type="similarity">
    <text evidence="2">Belongs to the glycosyl hydrolase 20 family.</text>
</comment>
<evidence type="ECO:0000256" key="4">
    <source>
        <dbReference type="ARBA" id="ARBA00022801"/>
    </source>
</evidence>
<evidence type="ECO:0000313" key="10">
    <source>
        <dbReference type="EMBL" id="SFM51731.1"/>
    </source>
</evidence>
<protein>
    <recommendedName>
        <fullName evidence="3">beta-N-acetylhexosaminidase</fullName>
        <ecNumber evidence="3">3.2.1.52</ecNumber>
    </recommendedName>
    <alternativeName>
        <fullName evidence="6">Beta-N-acetylhexosaminidase</fullName>
    </alternativeName>
    <alternativeName>
        <fullName evidence="7">N-acetyl-beta-glucosaminidase</fullName>
    </alternativeName>
</protein>
<name>A0A1I4RHK8_9BURK</name>
<evidence type="ECO:0000256" key="3">
    <source>
        <dbReference type="ARBA" id="ARBA00012663"/>
    </source>
</evidence>
<sequence>MPHTTGASLGITWECVANRADDTLLAELGITNHGATALPASGWALYFNTCRMIDGAGVSGGAVVEHVNGDLFRLRPGPDWGALAPGARRVLRYTAAQWCISATDAPLGFYLVRGDGTAAARAEPIGDPAIVPFSRAEQTRRGGADLLASSTPASRFEENRGLTLLAEAEHGRITPTPLHSEFQAGAGWPIGADTHIVHPPELEREALLLQAALRDVAGVSLARAAAGGGIRLRLGPVALADGAAPAEAYLLEIGPAGVDITGASAHGVANGIATLRQLLPPEARAGAPLPLTLPHCRVADAPRFAYRGMMFDVARHFASKETLLRLLDCMAMYKLNRCHLHLSDDEGWRLAIAALPELTEHGARRGFSVGQRDSLYPSFGSGAAGASAGSGHYSRADFVEILRFAAQRHITVVAEINLPGHARAAIESMKRRQRRLLAEGRPELADEYLLHDPDDSSQYTSVQLWRDNVVCIGRESAYRFLATVLAELRAMYAEAGLALTLVHGGGDEVPHGAWAGSPLCQDFLRRHGLASLAELREHFLARYRAMLAGHGAALAVWEEAALLRQPPGARPPQAPNPRFADGGVQAHIWHSAWGSGREDYAYRLANAGYPVVLGNGNALYFDLAHAKDAAEPGYYWGGFIETRTVFEFCPLDIFRDARRDVFGQPLDQQRLAAMTRLDAAGRARVLGLQGQLFGENARNRERLEYLLLPRMLALAERAWAADPGWSDIADDARRAARMAADWNVFANRLGQRELPRLDGWLGGFGYRLPPPGLALEDGLLHANIAAPGLALRYTLDGSAPSAASALYRAPLAWQGGVLTMAAFGRDGRRGASAQYRDDGGMPGKAAS</sequence>
<evidence type="ECO:0000259" key="9">
    <source>
        <dbReference type="SMART" id="SM01081"/>
    </source>
</evidence>
<dbReference type="Pfam" id="PF00728">
    <property type="entry name" value="Glyco_hydro_20"/>
    <property type="match status" value="1"/>
</dbReference>
<dbReference type="InterPro" id="IPR012291">
    <property type="entry name" value="CBM2_carb-bd_dom_sf"/>
</dbReference>
<dbReference type="InterPro" id="IPR015883">
    <property type="entry name" value="Glyco_hydro_20_cat"/>
</dbReference>
<dbReference type="SUPFAM" id="SSF55545">
    <property type="entry name" value="beta-N-acetylhexosaminidase-like domain"/>
    <property type="match status" value="1"/>
</dbReference>
<dbReference type="PANTHER" id="PTHR22600">
    <property type="entry name" value="BETA-HEXOSAMINIDASE"/>
    <property type="match status" value="1"/>
</dbReference>
<reference evidence="10 11" key="1">
    <citation type="submission" date="2016-10" db="EMBL/GenBank/DDBJ databases">
        <authorList>
            <person name="de Groot N.N."/>
        </authorList>
    </citation>
    <scope>NUCLEOTIDE SEQUENCE [LARGE SCALE GENOMIC DNA]</scope>
    <source>
        <strain evidence="10 11">ATCC 43154</strain>
    </source>
</reference>
<evidence type="ECO:0000256" key="6">
    <source>
        <dbReference type="ARBA" id="ARBA00030512"/>
    </source>
</evidence>
<dbReference type="PRINTS" id="PR00738">
    <property type="entry name" value="GLHYDRLASE20"/>
</dbReference>
<dbReference type="Gene3D" id="3.30.379.10">
    <property type="entry name" value="Chitobiase/beta-hexosaminidase domain 2-like"/>
    <property type="match status" value="1"/>
</dbReference>
<dbReference type="InterPro" id="IPR004866">
    <property type="entry name" value="CHB/HEX_N_dom"/>
</dbReference>
<dbReference type="InterPro" id="IPR008965">
    <property type="entry name" value="CBM2/CBM3_carb-bd_dom_sf"/>
</dbReference>
<dbReference type="InterPro" id="IPR029018">
    <property type="entry name" value="Hex-like_dom2"/>
</dbReference>
<dbReference type="OrthoDB" id="9763537at2"/>
<dbReference type="GO" id="GO:0004563">
    <property type="term" value="F:beta-N-acetylhexosaminidase activity"/>
    <property type="evidence" value="ECO:0007669"/>
    <property type="project" value="UniProtKB-EC"/>
</dbReference>
<dbReference type="SUPFAM" id="SSF81296">
    <property type="entry name" value="E set domains"/>
    <property type="match status" value="1"/>
</dbReference>
<dbReference type="Pfam" id="PF03174">
    <property type="entry name" value="CHB_HEX_C"/>
    <property type="match status" value="1"/>
</dbReference>
<dbReference type="GO" id="GO:0005975">
    <property type="term" value="P:carbohydrate metabolic process"/>
    <property type="evidence" value="ECO:0007669"/>
    <property type="project" value="InterPro"/>
</dbReference>
<dbReference type="SUPFAM" id="SSF51445">
    <property type="entry name" value="(Trans)glycosidases"/>
    <property type="match status" value="1"/>
</dbReference>
<evidence type="ECO:0000256" key="2">
    <source>
        <dbReference type="ARBA" id="ARBA00006285"/>
    </source>
</evidence>
<dbReference type="SUPFAM" id="SSF49384">
    <property type="entry name" value="Carbohydrate-binding domain"/>
    <property type="match status" value="1"/>
</dbReference>
<dbReference type="Pfam" id="PF03173">
    <property type="entry name" value="CHB_HEX"/>
    <property type="match status" value="1"/>
</dbReference>
<evidence type="ECO:0000256" key="8">
    <source>
        <dbReference type="PIRSR" id="PIRSR625705-1"/>
    </source>
</evidence>
<organism evidence="10 11">
    <name type="scientific">Rugamonas rubra</name>
    <dbReference type="NCBI Taxonomy" id="758825"/>
    <lineage>
        <taxon>Bacteria</taxon>
        <taxon>Pseudomonadati</taxon>
        <taxon>Pseudomonadota</taxon>
        <taxon>Betaproteobacteria</taxon>
        <taxon>Burkholderiales</taxon>
        <taxon>Oxalobacteraceae</taxon>
        <taxon>Telluria group</taxon>
        <taxon>Rugamonas</taxon>
    </lineage>
</organism>
<dbReference type="InterPro" id="IPR025705">
    <property type="entry name" value="Beta_hexosaminidase_sua/sub"/>
</dbReference>
<dbReference type="Gene3D" id="2.60.40.10">
    <property type="entry name" value="Immunoglobulins"/>
    <property type="match status" value="1"/>
</dbReference>
<dbReference type="Gene3D" id="3.20.20.80">
    <property type="entry name" value="Glycosidases"/>
    <property type="match status" value="1"/>
</dbReference>
<dbReference type="STRING" id="758825.SAMN02982985_04347"/>
<feature type="active site" description="Proton donor" evidence="8">
    <location>
        <position position="508"/>
    </location>
</feature>
<keyword evidence="5" id="KW-0326">Glycosidase</keyword>
<evidence type="ECO:0000256" key="7">
    <source>
        <dbReference type="ARBA" id="ARBA00033000"/>
    </source>
</evidence>
<dbReference type="EMBL" id="FOTW01000022">
    <property type="protein sequence ID" value="SFM51731.1"/>
    <property type="molecule type" value="Genomic_DNA"/>
</dbReference>
<dbReference type="InterPro" id="IPR013783">
    <property type="entry name" value="Ig-like_fold"/>
</dbReference>
<dbReference type="GO" id="GO:0030203">
    <property type="term" value="P:glycosaminoglycan metabolic process"/>
    <property type="evidence" value="ECO:0007669"/>
    <property type="project" value="TreeGrafter"/>
</dbReference>
<gene>
    <name evidence="10" type="ORF">SAMN02982985_04347</name>
</gene>
<dbReference type="RefSeq" id="WP_093389801.1">
    <property type="nucleotide sequence ID" value="NZ_FOTW01000022.1"/>
</dbReference>
<dbReference type="PANTHER" id="PTHR22600:SF57">
    <property type="entry name" value="BETA-N-ACETYLHEXOSAMINIDASE"/>
    <property type="match status" value="1"/>
</dbReference>
<proteinExistence type="inferred from homology"/>
<dbReference type="GO" id="GO:0016020">
    <property type="term" value="C:membrane"/>
    <property type="evidence" value="ECO:0007669"/>
    <property type="project" value="TreeGrafter"/>
</dbReference>
<dbReference type="Pfam" id="PF02838">
    <property type="entry name" value="Glyco_hydro_20b"/>
    <property type="match status" value="1"/>
</dbReference>
<dbReference type="Proteomes" id="UP000199470">
    <property type="component" value="Unassembled WGS sequence"/>
</dbReference>
<evidence type="ECO:0000313" key="11">
    <source>
        <dbReference type="Proteomes" id="UP000199470"/>
    </source>
</evidence>
<dbReference type="Gene3D" id="2.60.40.290">
    <property type="match status" value="1"/>
</dbReference>
<evidence type="ECO:0000256" key="5">
    <source>
        <dbReference type="ARBA" id="ARBA00023295"/>
    </source>
</evidence>
<dbReference type="InterPro" id="IPR017853">
    <property type="entry name" value="GH"/>
</dbReference>
<accession>A0A1I4RHK8</accession>
<dbReference type="InterPro" id="IPR015882">
    <property type="entry name" value="HEX_bac_N"/>
</dbReference>
<evidence type="ECO:0000256" key="1">
    <source>
        <dbReference type="ARBA" id="ARBA00001231"/>
    </source>
</evidence>
<dbReference type="AlphaFoldDB" id="A0A1I4RHK8"/>
<feature type="domain" description="Chitobiase/beta-hexosaminidases N-terminal" evidence="9">
    <location>
        <begin position="7"/>
        <end position="154"/>
    </location>
</feature>
<keyword evidence="4" id="KW-0378">Hydrolase</keyword>
<dbReference type="InterPro" id="IPR004867">
    <property type="entry name" value="CHB_C_dom"/>
</dbReference>
<comment type="catalytic activity">
    <reaction evidence="1">
        <text>Hydrolysis of terminal non-reducing N-acetyl-D-hexosamine residues in N-acetyl-beta-D-hexosaminides.</text>
        <dbReference type="EC" id="3.2.1.52"/>
    </reaction>
</comment>
<dbReference type="SMART" id="SM01081">
    <property type="entry name" value="CHB_HEX"/>
    <property type="match status" value="1"/>
</dbReference>
<dbReference type="EC" id="3.2.1.52" evidence="3"/>